<evidence type="ECO:0000313" key="9">
    <source>
        <dbReference type="EMBL" id="KAH6645659.1"/>
    </source>
</evidence>
<name>A0A9P8RH17_9PEZI</name>
<keyword evidence="3 6" id="KW-0349">Heme</keyword>
<keyword evidence="5 6" id="KW-0408">Iron</keyword>
<dbReference type="InterPro" id="IPR001128">
    <property type="entry name" value="Cyt_P450"/>
</dbReference>
<comment type="cofactor">
    <cofactor evidence="1 6">
        <name>heme</name>
        <dbReference type="ChEBI" id="CHEBI:30413"/>
    </cofactor>
</comment>
<dbReference type="OrthoDB" id="1470350at2759"/>
<keyword evidence="8" id="KW-0472">Membrane</keyword>
<keyword evidence="8" id="KW-0812">Transmembrane</keyword>
<protein>
    <submittedName>
        <fullName evidence="9">Cytochrome P450 3A17</fullName>
    </submittedName>
</protein>
<dbReference type="PROSITE" id="PS00086">
    <property type="entry name" value="CYTOCHROME_P450"/>
    <property type="match status" value="1"/>
</dbReference>
<proteinExistence type="inferred from homology"/>
<gene>
    <name evidence="9" type="ORF">BKA67DRAFT_651368</name>
</gene>
<dbReference type="PANTHER" id="PTHR24305:SF210">
    <property type="entry name" value="CYTOCHROME P450 MONOOXYGENASE ASQL-RELATED"/>
    <property type="match status" value="1"/>
</dbReference>
<feature type="binding site" description="axial binding residue" evidence="6">
    <location>
        <position position="459"/>
    </location>
    <ligand>
        <name>heme</name>
        <dbReference type="ChEBI" id="CHEBI:30413"/>
    </ligand>
    <ligandPart>
        <name>Fe</name>
        <dbReference type="ChEBI" id="CHEBI:18248"/>
    </ligandPart>
</feature>
<evidence type="ECO:0000313" key="10">
    <source>
        <dbReference type="Proteomes" id="UP000758603"/>
    </source>
</evidence>
<dbReference type="GO" id="GO:0005506">
    <property type="term" value="F:iron ion binding"/>
    <property type="evidence" value="ECO:0007669"/>
    <property type="project" value="InterPro"/>
</dbReference>
<keyword evidence="8" id="KW-1133">Transmembrane helix</keyword>
<keyword evidence="7" id="KW-0503">Monooxygenase</keyword>
<reference evidence="9" key="1">
    <citation type="journal article" date="2021" name="Nat. Commun.">
        <title>Genetic determinants of endophytism in the Arabidopsis root mycobiome.</title>
        <authorList>
            <person name="Mesny F."/>
            <person name="Miyauchi S."/>
            <person name="Thiergart T."/>
            <person name="Pickel B."/>
            <person name="Atanasova L."/>
            <person name="Karlsson M."/>
            <person name="Huettel B."/>
            <person name="Barry K.W."/>
            <person name="Haridas S."/>
            <person name="Chen C."/>
            <person name="Bauer D."/>
            <person name="Andreopoulos W."/>
            <person name="Pangilinan J."/>
            <person name="LaButti K."/>
            <person name="Riley R."/>
            <person name="Lipzen A."/>
            <person name="Clum A."/>
            <person name="Drula E."/>
            <person name="Henrissat B."/>
            <person name="Kohler A."/>
            <person name="Grigoriev I.V."/>
            <person name="Martin F.M."/>
            <person name="Hacquard S."/>
        </authorList>
    </citation>
    <scope>NUCLEOTIDE SEQUENCE</scope>
    <source>
        <strain evidence="9">MPI-SDFR-AT-0073</strain>
    </source>
</reference>
<keyword evidence="10" id="KW-1185">Reference proteome</keyword>
<evidence type="ECO:0000256" key="8">
    <source>
        <dbReference type="SAM" id="Phobius"/>
    </source>
</evidence>
<comment type="similarity">
    <text evidence="2 7">Belongs to the cytochrome P450 family.</text>
</comment>
<evidence type="ECO:0000256" key="4">
    <source>
        <dbReference type="ARBA" id="ARBA00022723"/>
    </source>
</evidence>
<dbReference type="Proteomes" id="UP000758603">
    <property type="component" value="Unassembled WGS sequence"/>
</dbReference>
<evidence type="ECO:0000256" key="3">
    <source>
        <dbReference type="ARBA" id="ARBA00022617"/>
    </source>
</evidence>
<evidence type="ECO:0000256" key="2">
    <source>
        <dbReference type="ARBA" id="ARBA00010617"/>
    </source>
</evidence>
<comment type="caution">
    <text evidence="9">The sequence shown here is derived from an EMBL/GenBank/DDBJ whole genome shotgun (WGS) entry which is preliminary data.</text>
</comment>
<dbReference type="GO" id="GO:0016705">
    <property type="term" value="F:oxidoreductase activity, acting on paired donors, with incorporation or reduction of molecular oxygen"/>
    <property type="evidence" value="ECO:0007669"/>
    <property type="project" value="InterPro"/>
</dbReference>
<keyword evidence="4 6" id="KW-0479">Metal-binding</keyword>
<dbReference type="RefSeq" id="XP_045952173.1">
    <property type="nucleotide sequence ID" value="XM_046106070.1"/>
</dbReference>
<dbReference type="InterPro" id="IPR017972">
    <property type="entry name" value="Cyt_P450_CS"/>
</dbReference>
<keyword evidence="7" id="KW-0560">Oxidoreductase</keyword>
<dbReference type="PRINTS" id="PR00385">
    <property type="entry name" value="P450"/>
</dbReference>
<dbReference type="CDD" id="cd11058">
    <property type="entry name" value="CYP60B-like"/>
    <property type="match status" value="1"/>
</dbReference>
<dbReference type="GO" id="GO:0020037">
    <property type="term" value="F:heme binding"/>
    <property type="evidence" value="ECO:0007669"/>
    <property type="project" value="InterPro"/>
</dbReference>
<dbReference type="PRINTS" id="PR00463">
    <property type="entry name" value="EP450I"/>
</dbReference>
<dbReference type="Pfam" id="PF00067">
    <property type="entry name" value="p450"/>
    <property type="match status" value="1"/>
</dbReference>
<dbReference type="GeneID" id="70134961"/>
<evidence type="ECO:0000256" key="7">
    <source>
        <dbReference type="RuleBase" id="RU000461"/>
    </source>
</evidence>
<evidence type="ECO:0000256" key="1">
    <source>
        <dbReference type="ARBA" id="ARBA00001971"/>
    </source>
</evidence>
<dbReference type="SUPFAM" id="SSF48264">
    <property type="entry name" value="Cytochrome P450"/>
    <property type="match status" value="1"/>
</dbReference>
<dbReference type="Gene3D" id="1.10.630.10">
    <property type="entry name" value="Cytochrome P450"/>
    <property type="match status" value="1"/>
</dbReference>
<dbReference type="PANTHER" id="PTHR24305">
    <property type="entry name" value="CYTOCHROME P450"/>
    <property type="match status" value="1"/>
</dbReference>
<dbReference type="EMBL" id="JAGPXC010000011">
    <property type="protein sequence ID" value="KAH6645659.1"/>
    <property type="molecule type" value="Genomic_DNA"/>
</dbReference>
<dbReference type="InterPro" id="IPR002401">
    <property type="entry name" value="Cyt_P450_E_grp-I"/>
</dbReference>
<evidence type="ECO:0000256" key="5">
    <source>
        <dbReference type="ARBA" id="ARBA00023004"/>
    </source>
</evidence>
<dbReference type="GO" id="GO:0004497">
    <property type="term" value="F:monooxygenase activity"/>
    <property type="evidence" value="ECO:0007669"/>
    <property type="project" value="UniProtKB-KW"/>
</dbReference>
<sequence>MFASLLPHHDDDGLAAVRLNAATAGALALVTFLILRLGLVVYRFFFHPLRKFPGPKLWAASDLPYTYSMHLAGTGIRQVTEFHKRYGPVIRVGPNRLALDGSVGWPQIFARRPGAEPEHEKAPKYFSPGVEYAIIGSARETHRRQRKQLAHAFSDASIHDQEKTISEYVQLLVQRIGEHAQSEKTLNIVQWLNFATFDIIGQLTYGESFGSLASSDYHPWVLGIFQGIQADSFLRACRVYPVMGTILTNLFPSKGIKGVENRKLAMAKGKARMELGLQPKKQKDFTTYMMQPNRDGKPGLSQTEIMANSPILVVAGSETTASALSAFFFYINQTTQAKAILLDEIRTKFQDESDITLTSTNQLEYLHAVIEETLRMYPPAPNTPSRVSPGGEIDGKFVPKGTEVSVTIWSTFRNPEHFFDPNSFRPERWLKDTHPLYDAKFANDNHAVFKPFSYGPRDCIGKNLAYSEMRMIISHLVFKFNFELLPGQDDWHSKQLVQFIWDKGPLYVKFRFRDVKH</sequence>
<dbReference type="InterPro" id="IPR036396">
    <property type="entry name" value="Cyt_P450_sf"/>
</dbReference>
<accession>A0A9P8RH17</accession>
<feature type="transmembrane region" description="Helical" evidence="8">
    <location>
        <begin position="20"/>
        <end position="46"/>
    </location>
</feature>
<organism evidence="9 10">
    <name type="scientific">Truncatella angustata</name>
    <dbReference type="NCBI Taxonomy" id="152316"/>
    <lineage>
        <taxon>Eukaryota</taxon>
        <taxon>Fungi</taxon>
        <taxon>Dikarya</taxon>
        <taxon>Ascomycota</taxon>
        <taxon>Pezizomycotina</taxon>
        <taxon>Sordariomycetes</taxon>
        <taxon>Xylariomycetidae</taxon>
        <taxon>Amphisphaeriales</taxon>
        <taxon>Sporocadaceae</taxon>
        <taxon>Truncatella</taxon>
    </lineage>
</organism>
<dbReference type="InterPro" id="IPR050121">
    <property type="entry name" value="Cytochrome_P450_monoxygenase"/>
</dbReference>
<dbReference type="AlphaFoldDB" id="A0A9P8RH17"/>
<evidence type="ECO:0000256" key="6">
    <source>
        <dbReference type="PIRSR" id="PIRSR602401-1"/>
    </source>
</evidence>